<dbReference type="Proteomes" id="UP000178996">
    <property type="component" value="Unassembled WGS sequence"/>
</dbReference>
<dbReference type="GO" id="GO:0003676">
    <property type="term" value="F:nucleic acid binding"/>
    <property type="evidence" value="ECO:0007669"/>
    <property type="project" value="InterPro"/>
</dbReference>
<evidence type="ECO:0000259" key="1">
    <source>
        <dbReference type="PROSITE" id="PS50994"/>
    </source>
</evidence>
<dbReference type="SUPFAM" id="SSF53098">
    <property type="entry name" value="Ribonuclease H-like"/>
    <property type="match status" value="1"/>
</dbReference>
<dbReference type="Gene3D" id="3.30.420.10">
    <property type="entry name" value="Ribonuclease H-like superfamily/Ribonuclease H"/>
    <property type="match status" value="1"/>
</dbReference>
<dbReference type="GO" id="GO:0015074">
    <property type="term" value="P:DNA integration"/>
    <property type="evidence" value="ECO:0007669"/>
    <property type="project" value="InterPro"/>
</dbReference>
<dbReference type="PANTHER" id="PTHR47515:SF1">
    <property type="entry name" value="BLR2054 PROTEIN"/>
    <property type="match status" value="1"/>
</dbReference>
<reference evidence="2 3" key="1">
    <citation type="journal article" date="2016" name="Nat. Commun.">
        <title>Thousands of microbial genomes shed light on interconnected biogeochemical processes in an aquifer system.</title>
        <authorList>
            <person name="Anantharaman K."/>
            <person name="Brown C.T."/>
            <person name="Hug L.A."/>
            <person name="Sharon I."/>
            <person name="Castelle C.J."/>
            <person name="Probst A.J."/>
            <person name="Thomas B.C."/>
            <person name="Singh A."/>
            <person name="Wilkins M.J."/>
            <person name="Karaoz U."/>
            <person name="Brodie E.L."/>
            <person name="Williams K.H."/>
            <person name="Hubbard S.S."/>
            <person name="Banfield J.F."/>
        </authorList>
    </citation>
    <scope>NUCLEOTIDE SEQUENCE [LARGE SCALE GENOMIC DNA]</scope>
</reference>
<name>A0A1G2H445_9BACT</name>
<dbReference type="Pfam" id="PF13683">
    <property type="entry name" value="rve_3"/>
    <property type="match status" value="1"/>
</dbReference>
<gene>
    <name evidence="2" type="ORF">A3G60_01800</name>
</gene>
<dbReference type="PANTHER" id="PTHR47515">
    <property type="entry name" value="LOW CALCIUM RESPONSE LOCUS PROTEIN T"/>
    <property type="match status" value="1"/>
</dbReference>
<feature type="domain" description="Integrase catalytic" evidence="1">
    <location>
        <begin position="48"/>
        <end position="209"/>
    </location>
</feature>
<comment type="caution">
    <text evidence="2">The sequence shown here is derived from an EMBL/GenBank/DDBJ whole genome shotgun (WGS) entry which is preliminary data.</text>
</comment>
<dbReference type="InterPro" id="IPR036397">
    <property type="entry name" value="RNaseH_sf"/>
</dbReference>
<dbReference type="InterPro" id="IPR001584">
    <property type="entry name" value="Integrase_cat-core"/>
</dbReference>
<evidence type="ECO:0000313" key="3">
    <source>
        <dbReference type="Proteomes" id="UP000178996"/>
    </source>
</evidence>
<sequence>MLAQKGMSISASTVGRILKRKGLIDKKVTRRRRKAALHPKARFPHGLKISRPGDLIQVDTKYIMLVGGRKLYQFTAIDVLSKIRVLDVYASQSSRNGARFLEQCIACLPFPIGAVQSDNGSPFLKEFERVCTVKCIPHYFIYPRNPKQNSYVEISHGADEREFYQQGNTCSDIERMRVKLKNWMHIWNEVRPHQALNYLTPAEYIKKWQDGRLPTKDVITLQT</sequence>
<protein>
    <recommendedName>
        <fullName evidence="1">Integrase catalytic domain-containing protein</fullName>
    </recommendedName>
</protein>
<dbReference type="InterPro" id="IPR012337">
    <property type="entry name" value="RNaseH-like_sf"/>
</dbReference>
<dbReference type="AlphaFoldDB" id="A0A1G2H445"/>
<proteinExistence type="predicted"/>
<accession>A0A1G2H445</accession>
<organism evidence="2 3">
    <name type="scientific">Candidatus Ryanbacteria bacterium RIFCSPLOWO2_12_FULL_47_9c</name>
    <dbReference type="NCBI Taxonomy" id="1802131"/>
    <lineage>
        <taxon>Bacteria</taxon>
        <taxon>Candidatus Ryaniibacteriota</taxon>
    </lineage>
</organism>
<dbReference type="EMBL" id="MHOB01000033">
    <property type="protein sequence ID" value="OGZ57119.1"/>
    <property type="molecule type" value="Genomic_DNA"/>
</dbReference>
<dbReference type="PROSITE" id="PS50994">
    <property type="entry name" value="INTEGRASE"/>
    <property type="match status" value="1"/>
</dbReference>
<evidence type="ECO:0000313" key="2">
    <source>
        <dbReference type="EMBL" id="OGZ57119.1"/>
    </source>
</evidence>